<gene>
    <name evidence="3" type="ORF">HLB23_25270</name>
</gene>
<feature type="domain" description="DUF4189" evidence="2">
    <location>
        <begin position="52"/>
        <end position="131"/>
    </location>
</feature>
<proteinExistence type="predicted"/>
<evidence type="ECO:0000313" key="4">
    <source>
        <dbReference type="Proteomes" id="UP000586827"/>
    </source>
</evidence>
<evidence type="ECO:0000313" key="3">
    <source>
        <dbReference type="EMBL" id="NNH73132.1"/>
    </source>
</evidence>
<sequence>MSLSGKAALAMVAPAAAAMIVTGTGTANAAGDLYGAMAVSYTYYSVPLGAADSYATGVGVAVDFPSQAAADQAAIDACDADRCFVLARAHNECASVVEYDTWAAWSNAVEPVYHTGVGPTAAAAEQAAMAKGNAGLGFPTSMFFTLGLARIVKPLFVLDTICTANVR</sequence>
<reference evidence="3 4" key="1">
    <citation type="submission" date="2020-05" db="EMBL/GenBank/DDBJ databases">
        <title>MicrobeNet Type strains.</title>
        <authorList>
            <person name="Nicholson A.C."/>
        </authorList>
    </citation>
    <scope>NUCLEOTIDE SEQUENCE [LARGE SCALE GENOMIC DNA]</scope>
    <source>
        <strain evidence="3 4">JCM 3224</strain>
    </source>
</reference>
<comment type="caution">
    <text evidence="3">The sequence shown here is derived from an EMBL/GenBank/DDBJ whole genome shotgun (WGS) entry which is preliminary data.</text>
</comment>
<evidence type="ECO:0000256" key="1">
    <source>
        <dbReference type="SAM" id="SignalP"/>
    </source>
</evidence>
<feature type="chain" id="PRO_5032447068" evidence="1">
    <location>
        <begin position="30"/>
        <end position="167"/>
    </location>
</feature>
<accession>A0A849C387</accession>
<feature type="signal peptide" evidence="1">
    <location>
        <begin position="1"/>
        <end position="29"/>
    </location>
</feature>
<evidence type="ECO:0000259" key="2">
    <source>
        <dbReference type="Pfam" id="PF13827"/>
    </source>
</evidence>
<protein>
    <submittedName>
        <fullName evidence="3">DUF4189 domain-containing protein</fullName>
    </submittedName>
</protein>
<dbReference type="AlphaFoldDB" id="A0A849C387"/>
<dbReference type="Pfam" id="PF13827">
    <property type="entry name" value="DUF4189"/>
    <property type="match status" value="1"/>
</dbReference>
<keyword evidence="4" id="KW-1185">Reference proteome</keyword>
<dbReference type="InterPro" id="IPR025240">
    <property type="entry name" value="DUF4189"/>
</dbReference>
<dbReference type="RefSeq" id="WP_067523374.1">
    <property type="nucleotide sequence ID" value="NZ_JABELX010000009.1"/>
</dbReference>
<organism evidence="3 4">
    <name type="scientific">Nocardia uniformis</name>
    <dbReference type="NCBI Taxonomy" id="53432"/>
    <lineage>
        <taxon>Bacteria</taxon>
        <taxon>Bacillati</taxon>
        <taxon>Actinomycetota</taxon>
        <taxon>Actinomycetes</taxon>
        <taxon>Mycobacteriales</taxon>
        <taxon>Nocardiaceae</taxon>
        <taxon>Nocardia</taxon>
    </lineage>
</organism>
<dbReference type="EMBL" id="JABELX010000009">
    <property type="protein sequence ID" value="NNH73132.1"/>
    <property type="molecule type" value="Genomic_DNA"/>
</dbReference>
<name>A0A849C387_9NOCA</name>
<keyword evidence="1" id="KW-0732">Signal</keyword>
<dbReference type="Proteomes" id="UP000586827">
    <property type="component" value="Unassembled WGS sequence"/>
</dbReference>